<dbReference type="SUPFAM" id="SSF51206">
    <property type="entry name" value="cAMP-binding domain-like"/>
    <property type="match status" value="1"/>
</dbReference>
<dbReference type="InterPro" id="IPR000595">
    <property type="entry name" value="cNMP-bd_dom"/>
</dbReference>
<dbReference type="InterPro" id="IPR012318">
    <property type="entry name" value="HTH_CRP"/>
</dbReference>
<dbReference type="SMART" id="SM00100">
    <property type="entry name" value="cNMP"/>
    <property type="match status" value="1"/>
</dbReference>
<dbReference type="GO" id="GO:0046872">
    <property type="term" value="F:metal ion binding"/>
    <property type="evidence" value="ECO:0007669"/>
    <property type="project" value="UniProtKB-KW"/>
</dbReference>
<dbReference type="Pfam" id="PF00027">
    <property type="entry name" value="cNMP_binding"/>
    <property type="match status" value="1"/>
</dbReference>
<dbReference type="InterPro" id="IPR036388">
    <property type="entry name" value="WH-like_DNA-bd_sf"/>
</dbReference>
<dbReference type="InterPro" id="IPR018490">
    <property type="entry name" value="cNMP-bd_dom_sf"/>
</dbReference>
<dbReference type="EMBL" id="CP022187">
    <property type="protein sequence ID" value="AWI76597.1"/>
    <property type="molecule type" value="Genomic_DNA"/>
</dbReference>
<dbReference type="InterPro" id="IPR012827">
    <property type="entry name" value="Hemerythrin_metal-bd"/>
</dbReference>
<dbReference type="InterPro" id="IPR036390">
    <property type="entry name" value="WH_DNA-bd_sf"/>
</dbReference>
<evidence type="ECO:0000256" key="3">
    <source>
        <dbReference type="ARBA" id="ARBA00023004"/>
    </source>
</evidence>
<proteinExistence type="inferred from homology"/>
<keyword evidence="3" id="KW-0408">Iron</keyword>
<dbReference type="PANTHER" id="PTHR37164:SF1">
    <property type="entry name" value="BACTERIOHEMERYTHRIN"/>
    <property type="match status" value="1"/>
</dbReference>
<dbReference type="NCBIfam" id="NF033749">
    <property type="entry name" value="bact_hemeryth"/>
    <property type="match status" value="1"/>
</dbReference>
<gene>
    <name evidence="9" type="ORF">CEW83_16405</name>
</gene>
<evidence type="ECO:0008006" key="11">
    <source>
        <dbReference type="Google" id="ProtNLM"/>
    </source>
</evidence>
<dbReference type="Gene3D" id="1.10.10.10">
    <property type="entry name" value="Winged helix-like DNA-binding domain superfamily/Winged helix DNA-binding domain"/>
    <property type="match status" value="1"/>
</dbReference>
<dbReference type="PROSITE" id="PS50042">
    <property type="entry name" value="CNMP_BINDING_3"/>
    <property type="match status" value="1"/>
</dbReference>
<accession>A0A2U8GSD2</accession>
<dbReference type="Pfam" id="PF13545">
    <property type="entry name" value="HTH_Crp_2"/>
    <property type="match status" value="1"/>
</dbReference>
<dbReference type="InterPro" id="IPR050669">
    <property type="entry name" value="Hemerythrin"/>
</dbReference>
<sequence>MQELAWSDALLTGIDVIDRQHRGLVDMINATAARLEDQSELSAEEVRSLVGYLKDYTEVHFSTEEALMSLCGLSPAYAQAHHHNHDRFLALVGDMADELGDDAVPDGRQLLAFLGDWLIRHIRGEDQGLARRLRDARQATDAALSTAQSSARTQAAPAAPLMFADALAQGSAALHASEADVLAFISGDRSAALVVALDAALLPGEVIQANTAAEAYFGAEAGALGGRPGTSLFSDAQVQRLPVVMSEVLMHGSFEGVLECVGADGKPGAAAARVTHLVLNGRIVILVLLSAAQREVAGKRAAVPEDAGRTALSRHPLFMCLTPDEMTALEQQARLVRLDKSQQLFVNGTDPAGLYIVISGQVGVFAANERGDEKVLDIMVAPQIVGEVEVLARRASPATARSLSSSTLLMIPADALRALQSSSPAFAAAVTAHLGRRMHERVREIAALTLHTAMERTIDFLLAHGTDNGDGGVDTVLPAQKGIIASYLNINGATLSRNFQQLSDCALISVSRRFVTIPDREALLRFRRQ</sequence>
<keyword evidence="6" id="KW-0804">Transcription</keyword>
<feature type="domain" description="Cyclic nucleotide-binding" evidence="7">
    <location>
        <begin position="317"/>
        <end position="419"/>
    </location>
</feature>
<dbReference type="Gene3D" id="1.20.120.50">
    <property type="entry name" value="Hemerythrin-like"/>
    <property type="match status" value="1"/>
</dbReference>
<dbReference type="GO" id="GO:0003677">
    <property type="term" value="F:DNA binding"/>
    <property type="evidence" value="ECO:0007669"/>
    <property type="project" value="UniProtKB-KW"/>
</dbReference>
<evidence type="ECO:0000256" key="4">
    <source>
        <dbReference type="ARBA" id="ARBA00023015"/>
    </source>
</evidence>
<dbReference type="GO" id="GO:0006355">
    <property type="term" value="P:regulation of DNA-templated transcription"/>
    <property type="evidence" value="ECO:0007669"/>
    <property type="project" value="InterPro"/>
</dbReference>
<comment type="similarity">
    <text evidence="1">Belongs to the hemerythrin family.</text>
</comment>
<dbReference type="InterPro" id="IPR035965">
    <property type="entry name" value="PAS-like_dom_sf"/>
</dbReference>
<evidence type="ECO:0000256" key="2">
    <source>
        <dbReference type="ARBA" id="ARBA00022723"/>
    </source>
</evidence>
<dbReference type="InterPro" id="IPR014710">
    <property type="entry name" value="RmlC-like_jellyroll"/>
</dbReference>
<evidence type="ECO:0000256" key="1">
    <source>
        <dbReference type="ARBA" id="ARBA00010587"/>
    </source>
</evidence>
<dbReference type="RefSeq" id="WP_108950296.1">
    <property type="nucleotide sequence ID" value="NZ_CP022187.1"/>
</dbReference>
<protein>
    <recommendedName>
        <fullName evidence="11">Bacteriohemerythrin</fullName>
    </recommendedName>
</protein>
<dbReference type="Gene3D" id="2.60.120.10">
    <property type="entry name" value="Jelly Rolls"/>
    <property type="match status" value="1"/>
</dbReference>
<evidence type="ECO:0000259" key="8">
    <source>
        <dbReference type="PROSITE" id="PS51063"/>
    </source>
</evidence>
<evidence type="ECO:0000256" key="5">
    <source>
        <dbReference type="ARBA" id="ARBA00023125"/>
    </source>
</evidence>
<dbReference type="AlphaFoldDB" id="A0A2U8GSD2"/>
<evidence type="ECO:0000313" key="10">
    <source>
        <dbReference type="Proteomes" id="UP000244930"/>
    </source>
</evidence>
<keyword evidence="4" id="KW-0805">Transcription regulation</keyword>
<keyword evidence="10" id="KW-1185">Reference proteome</keyword>
<dbReference type="SUPFAM" id="SSF55785">
    <property type="entry name" value="PYP-like sensor domain (PAS domain)"/>
    <property type="match status" value="1"/>
</dbReference>
<dbReference type="Proteomes" id="UP000244930">
    <property type="component" value="Chromosome"/>
</dbReference>
<dbReference type="KEGG" id="acom:CEW83_16405"/>
<dbReference type="InterPro" id="IPR035938">
    <property type="entry name" value="Hemerythrin-like_sf"/>
</dbReference>
<keyword evidence="2" id="KW-0479">Metal-binding</keyword>
<dbReference type="CDD" id="cd12107">
    <property type="entry name" value="Hemerythrin"/>
    <property type="match status" value="1"/>
</dbReference>
<evidence type="ECO:0000256" key="6">
    <source>
        <dbReference type="ARBA" id="ARBA00023163"/>
    </source>
</evidence>
<dbReference type="CDD" id="cd00038">
    <property type="entry name" value="CAP_ED"/>
    <property type="match status" value="1"/>
</dbReference>
<evidence type="ECO:0000313" key="9">
    <source>
        <dbReference type="EMBL" id="AWI76597.1"/>
    </source>
</evidence>
<dbReference type="SUPFAM" id="SSF46785">
    <property type="entry name" value="Winged helix' DNA-binding domain"/>
    <property type="match status" value="1"/>
</dbReference>
<reference evidence="9 10" key="1">
    <citation type="submission" date="2017-06" db="EMBL/GenBank/DDBJ databases">
        <title>Azoarcus.</title>
        <authorList>
            <person name="Woo J.-H."/>
            <person name="Kim H.-S."/>
        </authorList>
    </citation>
    <scope>NUCLEOTIDE SEQUENCE [LARGE SCALE GENOMIC DNA]</scope>
    <source>
        <strain evidence="9 10">TSPY31</strain>
    </source>
</reference>
<dbReference type="SUPFAM" id="SSF47188">
    <property type="entry name" value="Hemerythrin-like"/>
    <property type="match status" value="1"/>
</dbReference>
<dbReference type="Pfam" id="PF01814">
    <property type="entry name" value="Hemerythrin"/>
    <property type="match status" value="1"/>
</dbReference>
<feature type="domain" description="HTH crp-type" evidence="8">
    <location>
        <begin position="451"/>
        <end position="521"/>
    </location>
</feature>
<dbReference type="PROSITE" id="PS51063">
    <property type="entry name" value="HTH_CRP_2"/>
    <property type="match status" value="1"/>
</dbReference>
<organism evidence="9 10">
    <name type="scientific">Parazoarcus communis</name>
    <dbReference type="NCBI Taxonomy" id="41977"/>
    <lineage>
        <taxon>Bacteria</taxon>
        <taxon>Pseudomonadati</taxon>
        <taxon>Pseudomonadota</taxon>
        <taxon>Betaproteobacteria</taxon>
        <taxon>Rhodocyclales</taxon>
        <taxon>Zoogloeaceae</taxon>
        <taxon>Parazoarcus</taxon>
    </lineage>
</organism>
<dbReference type="InterPro" id="IPR012312">
    <property type="entry name" value="Hemerythrin-like"/>
</dbReference>
<dbReference type="PANTHER" id="PTHR37164">
    <property type="entry name" value="BACTERIOHEMERYTHRIN"/>
    <property type="match status" value="1"/>
</dbReference>
<dbReference type="NCBIfam" id="TIGR02481">
    <property type="entry name" value="hemeryth_dom"/>
    <property type="match status" value="1"/>
</dbReference>
<keyword evidence="5" id="KW-0238">DNA-binding</keyword>
<evidence type="ECO:0000259" key="7">
    <source>
        <dbReference type="PROSITE" id="PS50042"/>
    </source>
</evidence>
<name>A0A2U8GSD2_9RHOO</name>